<dbReference type="Proteomes" id="UP000028058">
    <property type="component" value="Unassembled WGS sequence"/>
</dbReference>
<evidence type="ECO:0000313" key="5">
    <source>
        <dbReference type="EMBL" id="RKM92814.1"/>
    </source>
</evidence>
<dbReference type="AlphaFoldDB" id="A0A3R7HXE5"/>
<dbReference type="Gene3D" id="3.40.50.2300">
    <property type="match status" value="2"/>
</dbReference>
<evidence type="ECO:0000256" key="3">
    <source>
        <dbReference type="SAM" id="Phobius"/>
    </source>
</evidence>
<dbReference type="InterPro" id="IPR028081">
    <property type="entry name" value="Leu-bd"/>
</dbReference>
<dbReference type="EMBL" id="JNAD02000012">
    <property type="protein sequence ID" value="RKM92814.1"/>
    <property type="molecule type" value="Genomic_DNA"/>
</dbReference>
<sequence length="492" mass="54985">MEMWRPTRPVVHWAVGVLVTALVLGLGVPQLYGWWQRREARCAEGVERRGPDEECVGAADGVTDPDFAFAGHLKDIQRKIGDENREVMEKEKNYVTIAYMTSLTVEKDDSNSRDAIRRQLQGAYLAQIRANRRDLSGSPKIRLLVANTGSGAEHWRYTVDRLIALSRAERREERVLAVTGLGPSTTENMEAMRRLSEEGIAMVASTMSATNLTDIAGLVRVAPTNRDEARAASAYLKKRGYEDAVIVEDEAKKNLYARTLAEEFRKVFPDKEHTLPEENAVYDASQPDSWEGELRWIVQNLCGEEPDVVYFAGRGKHLMSFINKLANRKCQQRDFTVMTGDDTTNLTTDQLREAAEKGVDVYYTGLAHPDMWEKDRTAVSRPSAAFFQEGGWMSKQFPGERRDDAQAMMAHDAVLTAITAVRMTSLDGSVLSGKAVARRFRQLRGRDQGVEGASGFLSFRNNGDPIDRAVPVLKLGPNGHFALDDVLRGDTR</sequence>
<dbReference type="CDD" id="cd06268">
    <property type="entry name" value="PBP1_ABC_transporter_LIVBP-like"/>
    <property type="match status" value="1"/>
</dbReference>
<dbReference type="Pfam" id="PF13458">
    <property type="entry name" value="Peripla_BP_6"/>
    <property type="match status" value="1"/>
</dbReference>
<proteinExistence type="inferred from homology"/>
<keyword evidence="3" id="KW-1133">Transmembrane helix</keyword>
<dbReference type="PANTHER" id="PTHR30483">
    <property type="entry name" value="LEUCINE-SPECIFIC-BINDING PROTEIN"/>
    <property type="match status" value="1"/>
</dbReference>
<evidence type="ECO:0000313" key="6">
    <source>
        <dbReference type="Proteomes" id="UP000028058"/>
    </source>
</evidence>
<gene>
    <name evidence="5" type="ORF">SFRA_023105</name>
</gene>
<reference evidence="5 6" key="1">
    <citation type="journal article" date="2014" name="Genome Announc.">
        <title>Draft Genome Sequence of Streptomyces fradiae ATCC 19609, a Strain Highly Sensitive to Antibiotics.</title>
        <authorList>
            <person name="Bekker O.B."/>
            <person name="Klimina K.M."/>
            <person name="Vatlin A.A."/>
            <person name="Zakharevich N.V."/>
            <person name="Kasianov A.S."/>
            <person name="Danilenko V.N."/>
        </authorList>
    </citation>
    <scope>NUCLEOTIDE SEQUENCE [LARGE SCALE GENOMIC DNA]</scope>
    <source>
        <strain evidence="5 6">ATCC 19609</strain>
    </source>
</reference>
<keyword evidence="3" id="KW-0812">Transmembrane</keyword>
<name>A0A3R7HXE5_9ACTN</name>
<keyword evidence="6" id="KW-1185">Reference proteome</keyword>
<evidence type="ECO:0000256" key="1">
    <source>
        <dbReference type="ARBA" id="ARBA00010062"/>
    </source>
</evidence>
<keyword evidence="3" id="KW-0472">Membrane</keyword>
<evidence type="ECO:0000259" key="4">
    <source>
        <dbReference type="Pfam" id="PF13458"/>
    </source>
</evidence>
<feature type="domain" description="Leucine-binding protein" evidence="4">
    <location>
        <begin position="140"/>
        <end position="465"/>
    </location>
</feature>
<accession>A0A3R7HXE5</accession>
<organism evidence="5 6">
    <name type="scientific">Streptomyces xinghaiensis</name>
    <dbReference type="NCBI Taxonomy" id="1038928"/>
    <lineage>
        <taxon>Bacteria</taxon>
        <taxon>Bacillati</taxon>
        <taxon>Actinomycetota</taxon>
        <taxon>Actinomycetes</taxon>
        <taxon>Kitasatosporales</taxon>
        <taxon>Streptomycetaceae</taxon>
        <taxon>Streptomyces</taxon>
    </lineage>
</organism>
<dbReference type="InterPro" id="IPR028082">
    <property type="entry name" value="Peripla_BP_I"/>
</dbReference>
<comment type="similarity">
    <text evidence="1">Belongs to the leucine-binding protein family.</text>
</comment>
<dbReference type="PANTHER" id="PTHR30483:SF6">
    <property type="entry name" value="PERIPLASMIC BINDING PROTEIN OF ABC TRANSPORTER FOR NATURAL AMINO ACIDS"/>
    <property type="match status" value="1"/>
</dbReference>
<comment type="caution">
    <text evidence="5">The sequence shown here is derived from an EMBL/GenBank/DDBJ whole genome shotgun (WGS) entry which is preliminary data.</text>
</comment>
<protein>
    <submittedName>
        <fullName evidence="5">Branched-chain amino acid ABC transporter substrate-binding protein</fullName>
    </submittedName>
</protein>
<dbReference type="OrthoDB" id="3440574at2"/>
<dbReference type="SUPFAM" id="SSF53822">
    <property type="entry name" value="Periplasmic binding protein-like I"/>
    <property type="match status" value="1"/>
</dbReference>
<evidence type="ECO:0000256" key="2">
    <source>
        <dbReference type="ARBA" id="ARBA00022729"/>
    </source>
</evidence>
<keyword evidence="2" id="KW-0732">Signal</keyword>
<dbReference type="InterPro" id="IPR051010">
    <property type="entry name" value="BCAA_transport"/>
</dbReference>
<feature type="transmembrane region" description="Helical" evidence="3">
    <location>
        <begin position="12"/>
        <end position="35"/>
    </location>
</feature>
<dbReference type="RefSeq" id="WP_050364555.1">
    <property type="nucleotide sequence ID" value="NZ_CP134822.1"/>
</dbReference>